<feature type="domain" description="SCP2" evidence="1">
    <location>
        <begin position="19"/>
        <end position="97"/>
    </location>
</feature>
<dbReference type="STRING" id="1335048.AKL17_4555"/>
<organism evidence="2 3">
    <name type="scientific">Frigidibacter mobilis</name>
    <dbReference type="NCBI Taxonomy" id="1335048"/>
    <lineage>
        <taxon>Bacteria</taxon>
        <taxon>Pseudomonadati</taxon>
        <taxon>Pseudomonadota</taxon>
        <taxon>Alphaproteobacteria</taxon>
        <taxon>Rhodobacterales</taxon>
        <taxon>Paracoccaceae</taxon>
        <taxon>Frigidibacter</taxon>
    </lineage>
</organism>
<name>A0A159Z8D9_9RHOB</name>
<dbReference type="InterPro" id="IPR036527">
    <property type="entry name" value="SCP2_sterol-bd_dom_sf"/>
</dbReference>
<sequence>MGAGMALDRITEKMREKLAVTPFSGSLKFDCGAAGVIVLADGTASREDRGADCTIRITEENLVKLLTGKLNPMTGVVTGKLKVSGDPTVAMKLAKLIG</sequence>
<evidence type="ECO:0000313" key="3">
    <source>
        <dbReference type="Proteomes" id="UP000076128"/>
    </source>
</evidence>
<dbReference type="PATRIC" id="fig|1335048.3.peg.4728"/>
<dbReference type="Gene3D" id="3.30.1050.10">
    <property type="entry name" value="SCP2 sterol-binding domain"/>
    <property type="match status" value="1"/>
</dbReference>
<accession>A0A159Z8D9</accession>
<proteinExistence type="predicted"/>
<dbReference type="EMBL" id="CP012661">
    <property type="protein sequence ID" value="AMY71767.1"/>
    <property type="molecule type" value="Genomic_DNA"/>
</dbReference>
<evidence type="ECO:0000259" key="1">
    <source>
        <dbReference type="Pfam" id="PF02036"/>
    </source>
</evidence>
<dbReference type="Pfam" id="PF02036">
    <property type="entry name" value="SCP2"/>
    <property type="match status" value="1"/>
</dbReference>
<dbReference type="Proteomes" id="UP000076128">
    <property type="component" value="Chromosome"/>
</dbReference>
<protein>
    <submittedName>
        <fullName evidence="2">Sterol carrier family protein</fullName>
    </submittedName>
</protein>
<dbReference type="SUPFAM" id="SSF55718">
    <property type="entry name" value="SCP-like"/>
    <property type="match status" value="1"/>
</dbReference>
<dbReference type="AlphaFoldDB" id="A0A159Z8D9"/>
<dbReference type="KEGG" id="daa:AKL17_4555"/>
<dbReference type="InterPro" id="IPR003033">
    <property type="entry name" value="SCP2_sterol-bd_dom"/>
</dbReference>
<evidence type="ECO:0000313" key="2">
    <source>
        <dbReference type="EMBL" id="AMY71767.1"/>
    </source>
</evidence>
<reference evidence="2 3" key="1">
    <citation type="submission" date="2015-09" db="EMBL/GenBank/DDBJ databases">
        <title>Complete genome sequence of Defluviimonas alba cai42t isolated from an oilfield in Xinjiang.</title>
        <authorList>
            <person name="Geng S."/>
            <person name="Pan X."/>
            <person name="Wu X."/>
        </authorList>
    </citation>
    <scope>NUCLEOTIDE SEQUENCE [LARGE SCALE GENOMIC DNA]</scope>
    <source>
        <strain evidence="3">cai42</strain>
    </source>
</reference>
<keyword evidence="3" id="KW-1185">Reference proteome</keyword>
<gene>
    <name evidence="2" type="ORF">AKL17_4555</name>
</gene>